<keyword evidence="3" id="KW-1185">Reference proteome</keyword>
<gene>
    <name evidence="2" type="ORF">VMCG_08025</name>
</gene>
<protein>
    <submittedName>
        <fullName evidence="2">Uncharacterized protein</fullName>
    </submittedName>
</protein>
<evidence type="ECO:0000313" key="3">
    <source>
        <dbReference type="Proteomes" id="UP000283895"/>
    </source>
</evidence>
<dbReference type="Proteomes" id="UP000283895">
    <property type="component" value="Unassembled WGS sequence"/>
</dbReference>
<reference evidence="2 3" key="1">
    <citation type="submission" date="2015-09" db="EMBL/GenBank/DDBJ databases">
        <title>Host preference determinants of Valsa canker pathogens revealed by comparative genomics.</title>
        <authorList>
            <person name="Yin Z."/>
            <person name="Huang L."/>
        </authorList>
    </citation>
    <scope>NUCLEOTIDE SEQUENCE [LARGE SCALE GENOMIC DNA]</scope>
    <source>
        <strain evidence="2 3">03-1</strain>
    </source>
</reference>
<evidence type="ECO:0000313" key="2">
    <source>
        <dbReference type="EMBL" id="ROV96019.1"/>
    </source>
</evidence>
<evidence type="ECO:0000256" key="1">
    <source>
        <dbReference type="SAM" id="MobiDB-lite"/>
    </source>
</evidence>
<proteinExistence type="predicted"/>
<feature type="region of interest" description="Disordered" evidence="1">
    <location>
        <begin position="82"/>
        <end position="102"/>
    </location>
</feature>
<accession>A0A423VY61</accession>
<comment type="caution">
    <text evidence="2">The sequence shown here is derived from an EMBL/GenBank/DDBJ whole genome shotgun (WGS) entry which is preliminary data.</text>
</comment>
<dbReference type="EMBL" id="LKEA01000034">
    <property type="protein sequence ID" value="ROV96019.1"/>
    <property type="molecule type" value="Genomic_DNA"/>
</dbReference>
<sequence length="102" mass="11075">MLQCYYASDLLDCCGMEDDTPEDEAACGDLEPEFEGADATMDDVGEVGIGPAPWAAVGELEAKVEAEDRVALPIETPRQTVNWPKFAPQNSSHPASWLMSDR</sequence>
<organism evidence="2 3">
    <name type="scientific">Cytospora schulzeri</name>
    <dbReference type="NCBI Taxonomy" id="448051"/>
    <lineage>
        <taxon>Eukaryota</taxon>
        <taxon>Fungi</taxon>
        <taxon>Dikarya</taxon>
        <taxon>Ascomycota</taxon>
        <taxon>Pezizomycotina</taxon>
        <taxon>Sordariomycetes</taxon>
        <taxon>Sordariomycetidae</taxon>
        <taxon>Diaporthales</taxon>
        <taxon>Cytosporaceae</taxon>
        <taxon>Cytospora</taxon>
    </lineage>
</organism>
<dbReference type="AlphaFoldDB" id="A0A423VY61"/>
<feature type="compositionally biased region" description="Polar residues" evidence="1">
    <location>
        <begin position="82"/>
        <end position="94"/>
    </location>
</feature>
<name>A0A423VY61_9PEZI</name>